<feature type="region of interest" description="Disordered" evidence="5">
    <location>
        <begin position="404"/>
        <end position="555"/>
    </location>
</feature>
<feature type="compositionally biased region" description="Low complexity" evidence="5">
    <location>
        <begin position="668"/>
        <end position="680"/>
    </location>
</feature>
<feature type="compositionally biased region" description="Polar residues" evidence="5">
    <location>
        <begin position="1447"/>
        <end position="1461"/>
    </location>
</feature>
<evidence type="ECO:0000256" key="2">
    <source>
        <dbReference type="ARBA" id="ARBA00022771"/>
    </source>
</evidence>
<dbReference type="PROSITE" id="PS51265">
    <property type="entry name" value="ZF_DBF4"/>
    <property type="match status" value="1"/>
</dbReference>
<feature type="compositionally biased region" description="Basic and acidic residues" evidence="5">
    <location>
        <begin position="237"/>
        <end position="248"/>
    </location>
</feature>
<feature type="compositionally biased region" description="Basic residues" evidence="5">
    <location>
        <begin position="1941"/>
        <end position="1956"/>
    </location>
</feature>
<evidence type="ECO:0000256" key="1">
    <source>
        <dbReference type="ARBA" id="ARBA00022723"/>
    </source>
</evidence>
<feature type="compositionally biased region" description="Basic and acidic residues" evidence="5">
    <location>
        <begin position="492"/>
        <end position="513"/>
    </location>
</feature>
<feature type="region of interest" description="Disordered" evidence="5">
    <location>
        <begin position="1172"/>
        <end position="1519"/>
    </location>
</feature>
<evidence type="ECO:0000313" key="8">
    <source>
        <dbReference type="Proteomes" id="UP000242188"/>
    </source>
</evidence>
<feature type="compositionally biased region" description="Low complexity" evidence="5">
    <location>
        <begin position="404"/>
        <end position="416"/>
    </location>
</feature>
<evidence type="ECO:0000256" key="5">
    <source>
        <dbReference type="SAM" id="MobiDB-lite"/>
    </source>
</evidence>
<feature type="compositionally biased region" description="Polar residues" evidence="5">
    <location>
        <begin position="1051"/>
        <end position="1067"/>
    </location>
</feature>
<dbReference type="Pfam" id="PF07535">
    <property type="entry name" value="zf-DBF"/>
    <property type="match status" value="1"/>
</dbReference>
<feature type="region of interest" description="Disordered" evidence="5">
    <location>
        <begin position="760"/>
        <end position="823"/>
    </location>
</feature>
<feature type="compositionally biased region" description="Polar residues" evidence="5">
    <location>
        <begin position="1253"/>
        <end position="1267"/>
    </location>
</feature>
<dbReference type="Proteomes" id="UP000242188">
    <property type="component" value="Unassembled WGS sequence"/>
</dbReference>
<feature type="compositionally biased region" description="Low complexity" evidence="5">
    <location>
        <begin position="1183"/>
        <end position="1197"/>
    </location>
</feature>
<feature type="compositionally biased region" description="Polar residues" evidence="5">
    <location>
        <begin position="464"/>
        <end position="475"/>
    </location>
</feature>
<gene>
    <name evidence="7" type="ORF">KP79_PYT19248</name>
</gene>
<feature type="compositionally biased region" description="Basic and acidic residues" evidence="5">
    <location>
        <begin position="1605"/>
        <end position="1621"/>
    </location>
</feature>
<feature type="compositionally biased region" description="Polar residues" evidence="5">
    <location>
        <begin position="1391"/>
        <end position="1410"/>
    </location>
</feature>
<feature type="region of interest" description="Disordered" evidence="5">
    <location>
        <begin position="173"/>
        <end position="193"/>
    </location>
</feature>
<feature type="compositionally biased region" description="Basic and acidic residues" evidence="5">
    <location>
        <begin position="1"/>
        <end position="12"/>
    </location>
</feature>
<evidence type="ECO:0000256" key="3">
    <source>
        <dbReference type="ARBA" id="ARBA00022833"/>
    </source>
</evidence>
<dbReference type="SMART" id="SM00586">
    <property type="entry name" value="ZnF_DBF"/>
    <property type="match status" value="1"/>
</dbReference>
<dbReference type="OrthoDB" id="21380at2759"/>
<comment type="caution">
    <text evidence="7">The sequence shown here is derived from an EMBL/GenBank/DDBJ whole genome shotgun (WGS) entry which is preliminary data.</text>
</comment>
<evidence type="ECO:0000313" key="7">
    <source>
        <dbReference type="EMBL" id="OWF39392.1"/>
    </source>
</evidence>
<organism evidence="7 8">
    <name type="scientific">Mizuhopecten yessoensis</name>
    <name type="common">Japanese scallop</name>
    <name type="synonym">Patinopecten yessoensis</name>
    <dbReference type="NCBI Taxonomy" id="6573"/>
    <lineage>
        <taxon>Eukaryota</taxon>
        <taxon>Metazoa</taxon>
        <taxon>Spiralia</taxon>
        <taxon>Lophotrochozoa</taxon>
        <taxon>Mollusca</taxon>
        <taxon>Bivalvia</taxon>
        <taxon>Autobranchia</taxon>
        <taxon>Pteriomorphia</taxon>
        <taxon>Pectinida</taxon>
        <taxon>Pectinoidea</taxon>
        <taxon>Pectinidae</taxon>
        <taxon>Mizuhopecten</taxon>
    </lineage>
</organism>
<dbReference type="Gene3D" id="6.10.250.3410">
    <property type="entry name" value="DBF zinc finger"/>
    <property type="match status" value="1"/>
</dbReference>
<feature type="domain" description="DBF4-type" evidence="6">
    <location>
        <begin position="318"/>
        <end position="367"/>
    </location>
</feature>
<accession>A0A210PSG1</accession>
<keyword evidence="8" id="KW-1185">Reference proteome</keyword>
<dbReference type="EMBL" id="NEDP02005528">
    <property type="protein sequence ID" value="OWF39392.1"/>
    <property type="molecule type" value="Genomic_DNA"/>
</dbReference>
<feature type="compositionally biased region" description="Basic and acidic residues" evidence="5">
    <location>
        <begin position="1076"/>
        <end position="1099"/>
    </location>
</feature>
<feature type="compositionally biased region" description="Basic and acidic residues" evidence="5">
    <location>
        <begin position="451"/>
        <end position="463"/>
    </location>
</feature>
<dbReference type="GO" id="GO:0003676">
    <property type="term" value="F:nucleic acid binding"/>
    <property type="evidence" value="ECO:0007669"/>
    <property type="project" value="InterPro"/>
</dbReference>
<evidence type="ECO:0000256" key="4">
    <source>
        <dbReference type="PROSITE-ProRule" id="PRU00600"/>
    </source>
</evidence>
<feature type="compositionally biased region" description="Polar residues" evidence="5">
    <location>
        <begin position="1209"/>
        <end position="1246"/>
    </location>
</feature>
<dbReference type="FunFam" id="6.10.250.3410:FF:000001">
    <property type="entry name" value="Protein DBF4 homolog A"/>
    <property type="match status" value="1"/>
</dbReference>
<feature type="region of interest" description="Disordered" evidence="5">
    <location>
        <begin position="224"/>
        <end position="303"/>
    </location>
</feature>
<sequence length="1956" mass="217958">MKKPSNGKDTKNKGACPRGKRKLEYNDQKQPKLPLTGKLIYLDIKDIRLTKKLEADLKRLGSSVEKFFVKEINYLITSHPRPKQRNEDKLQSADSPAGVSIPSPFNCGPSPSPGAVETKAPQSVTRGKAILQKAQLQKKTSTIIENAEKWKVKIVSVEAALKWILKELAKLPAEDSKSNQSANTRGSKIKRLRSPMLKFESNTRQYRPVHGNLGNWPFANVDTPKGTCPFDGTTVGRGERSREERGDRIGLAQPMDNNMPASPAGIGGDDQNSGSNKTPRAEAQGKSRPSENQGGGLSGMKIMTAGDLKRRKEQKRIQERKRGYCECCQVKYDDLDKHVFQDQHKSFIREKKNYETLDHLIRTGPSTARFLQRVLLKHCTNHRTTDTNKSESDEEVLLITPGKAAAKAAANGNKPPQQLKSPRKGKQTAVPTDSNKQRSKEHREKRKKTKDSKPEIKVLDKQTHFVSKTSGSNSKILDDQSDKVEGNNSNQSKEDTSVTAVEEKKVCELKEGSKSNSVGPKVSLTPTKDSETLNAVIDQKNVDRSPEKRSYTSDGLDMKNHVVPVRTRNCLGVYPNMSPSRVSWACRQSLSADEDSQSGSNKPDKASCVRVLNNPSVAKENIPAGNLSLDNHICKDKNNKQPDCETKGEIPLAGDRIRVLRESRSRSKQGQQSQQPTGTSLRKEKRVWENLEDIQDNFDEVDGDNSSMTISKKSLALVESPVISLSPHTGSNVKCPDICSSPRKGRACRLLVKTVVEVESKNRGASSQDELDPSQVLDSTSTRTRRQSPVKDTKCRGKDEHDPNQVLDSTETRTRSCSPVKNTKCQGKAKLHSSQIIIDSVTTRTRTESPIKNTKCRSKAELDANQILNSTISKTRSRSPVKNTKCQGKDVLDASEVKDSVTTKTQTRSPVKDRNIRTNCRGRVKIDSTSQGVSTESNISRTSDKLCTGKPCEERPVQLLNSPRTRKKVINYNDEKHQWLESNDENDFVVKRVRSHSSKTRSEKYLNEVETFVDSEPVSPRKRLRSRESHPEPVSPRKHLRSRESHPAKDSQPTLSSPLKPDSTQDIHCSPALRNPQEKVEETYSGKVVSKKDSSADAKENLKCKNMKSSLTENMDNKQHRIIQSSTKVQIENSEGKSTATNINLNTSSAYVPEAMDAGFYVNCMEMVKKRSQMRQEAQKNRSNSMGSPHSSSSIASRLDGTPRKRITVTVSPVRSSKSAPNDSHQRQNVKSNTNVGSSTSINSPGVQGGNAKVQTETTTSAESTCRNGKKKSSVNLVRISSGIPTSGLIDGRNENRSKGSIITNPHPDGKQRHRPLHNDSKEMSSTGKLLSPTLHHKSDNFARSPSPLFNRSPKYNKSRKSHDKHHRKSSNSRVRKSVVYDPYDIRNLSPLKQGQNVFSSPRSGYSGETSRSKKKNRNWRPSQKHSSEVKSSNSKKLQKLKLPDPATTTKLYIETPQSDVTDSHLTREKDSNKGKTTRENVSEHRREVSTEKDQQSSKRRHSARQKLELDGNITGGKEEYSVPSIDYIPLDKLHGPADDTDDRFIAIKKLEISDLTIIEHEECELYSKKEKQSGGAEHSKKLTSNSAKHRKRKISQRDSGVGSCKEKNDKGHSKKVDRSNLKWQTTAVQMSPKAKTVKLNKSWTLLSDRSMAKILQSDGDDVPFEGFQPEHATGRSLLGSEMSYVETTEVELEENSDHEWELEHDEGVEEEEKDYIDYVNCTFTSPGKHTDSSWDETFDNYIDHQLNRSKPSDAKLNTSFNIVAGHSSPRTFGSPRRHRHQQRGLTPNKRKADVAECSDLPPDVMGLNHTPKRRKFNKIGTGGVAETGVKRVDEEIEFNYCSPQKLKVFSPQNKMGTEIVLSSSPLKCRGGLFTSTPHTARQNKKVSAGGSSLDLPALSDSKSQTGSADKVKTKSGHHRNKSTKTSSSQECSVGGDSSKQSHRSNKHRHKSHSKH</sequence>
<dbReference type="GO" id="GO:1901987">
    <property type="term" value="P:regulation of cell cycle phase transition"/>
    <property type="evidence" value="ECO:0007669"/>
    <property type="project" value="TreeGrafter"/>
</dbReference>
<dbReference type="GO" id="GO:0008270">
    <property type="term" value="F:zinc ion binding"/>
    <property type="evidence" value="ECO:0007669"/>
    <property type="project" value="UniProtKB-KW"/>
</dbReference>
<dbReference type="InterPro" id="IPR006572">
    <property type="entry name" value="Znf_DBF"/>
</dbReference>
<keyword evidence="3" id="KW-0862">Zinc</keyword>
<feature type="region of interest" description="Disordered" evidence="5">
    <location>
        <begin position="1765"/>
        <end position="1794"/>
    </location>
</feature>
<feature type="compositionally biased region" description="Basic and acidic residues" evidence="5">
    <location>
        <begin position="540"/>
        <end position="555"/>
    </location>
</feature>
<dbReference type="PANTHER" id="PTHR15375:SF26">
    <property type="entry name" value="PROTEIN CHIFFON"/>
    <property type="match status" value="1"/>
</dbReference>
<dbReference type="PANTHER" id="PTHR15375">
    <property type="entry name" value="ACTIVATOR OF S-PHASE KINASE-RELATED"/>
    <property type="match status" value="1"/>
</dbReference>
<reference evidence="7 8" key="1">
    <citation type="journal article" date="2017" name="Nat. Ecol. Evol.">
        <title>Scallop genome provides insights into evolution of bilaterian karyotype and development.</title>
        <authorList>
            <person name="Wang S."/>
            <person name="Zhang J."/>
            <person name="Jiao W."/>
            <person name="Li J."/>
            <person name="Xun X."/>
            <person name="Sun Y."/>
            <person name="Guo X."/>
            <person name="Huan P."/>
            <person name="Dong B."/>
            <person name="Zhang L."/>
            <person name="Hu X."/>
            <person name="Sun X."/>
            <person name="Wang J."/>
            <person name="Zhao C."/>
            <person name="Wang Y."/>
            <person name="Wang D."/>
            <person name="Huang X."/>
            <person name="Wang R."/>
            <person name="Lv J."/>
            <person name="Li Y."/>
            <person name="Zhang Z."/>
            <person name="Liu B."/>
            <person name="Lu W."/>
            <person name="Hui Y."/>
            <person name="Liang J."/>
            <person name="Zhou Z."/>
            <person name="Hou R."/>
            <person name="Li X."/>
            <person name="Liu Y."/>
            <person name="Li H."/>
            <person name="Ning X."/>
            <person name="Lin Y."/>
            <person name="Zhao L."/>
            <person name="Xing Q."/>
            <person name="Dou J."/>
            <person name="Li Y."/>
            <person name="Mao J."/>
            <person name="Guo H."/>
            <person name="Dou H."/>
            <person name="Li T."/>
            <person name="Mu C."/>
            <person name="Jiang W."/>
            <person name="Fu Q."/>
            <person name="Fu X."/>
            <person name="Miao Y."/>
            <person name="Liu J."/>
            <person name="Yu Q."/>
            <person name="Li R."/>
            <person name="Liao H."/>
            <person name="Li X."/>
            <person name="Kong Y."/>
            <person name="Jiang Z."/>
            <person name="Chourrout D."/>
            <person name="Li R."/>
            <person name="Bao Z."/>
        </authorList>
    </citation>
    <scope>NUCLEOTIDE SEQUENCE [LARGE SCALE GENOMIC DNA]</scope>
    <source>
        <strain evidence="7 8">PY_sf001</strain>
    </source>
</reference>
<dbReference type="InterPro" id="IPR051590">
    <property type="entry name" value="Replication_Regulatory_Kinase"/>
</dbReference>
<feature type="compositionally biased region" description="Basic residues" evidence="5">
    <location>
        <begin position="1914"/>
        <end position="1923"/>
    </location>
</feature>
<feature type="compositionally biased region" description="Basic and acidic residues" evidence="5">
    <location>
        <begin position="1568"/>
        <end position="1581"/>
    </location>
</feature>
<feature type="region of interest" description="Disordered" evidence="5">
    <location>
        <begin position="1873"/>
        <end position="1956"/>
    </location>
</feature>
<feature type="region of interest" description="Disordered" evidence="5">
    <location>
        <begin position="79"/>
        <end position="123"/>
    </location>
</feature>
<dbReference type="GO" id="GO:0031431">
    <property type="term" value="C:Dbf4-dependent protein kinase complex"/>
    <property type="evidence" value="ECO:0007669"/>
    <property type="project" value="TreeGrafter"/>
</dbReference>
<dbReference type="InterPro" id="IPR038545">
    <property type="entry name" value="Znf_DBF_sf"/>
</dbReference>
<name>A0A210PSG1_MIZYE</name>
<dbReference type="STRING" id="6573.A0A210PSG1"/>
<feature type="region of interest" description="Disordered" evidence="5">
    <location>
        <begin position="1"/>
        <end position="29"/>
    </location>
</feature>
<keyword evidence="1" id="KW-0479">Metal-binding</keyword>
<feature type="region of interest" description="Disordered" evidence="5">
    <location>
        <begin position="662"/>
        <end position="686"/>
    </location>
</feature>
<keyword evidence="2 4" id="KW-0863">Zinc-finger</keyword>
<dbReference type="GO" id="GO:0010571">
    <property type="term" value="P:positive regulation of nuclear cell cycle DNA replication"/>
    <property type="evidence" value="ECO:0007669"/>
    <property type="project" value="TreeGrafter"/>
</dbReference>
<feature type="region of interest" description="Disordered" evidence="5">
    <location>
        <begin position="1568"/>
        <end position="1621"/>
    </location>
</feature>
<dbReference type="GO" id="GO:0043539">
    <property type="term" value="F:protein serine/threonine kinase activator activity"/>
    <property type="evidence" value="ECO:0007669"/>
    <property type="project" value="TreeGrafter"/>
</dbReference>
<feature type="compositionally biased region" description="Basic and acidic residues" evidence="5">
    <location>
        <begin position="279"/>
        <end position="289"/>
    </location>
</feature>
<feature type="compositionally biased region" description="Basic and acidic residues" evidence="5">
    <location>
        <begin position="789"/>
        <end position="803"/>
    </location>
</feature>
<protein>
    <submittedName>
        <fullName evidence="7">Protein DBF4-like A</fullName>
    </submittedName>
</protein>
<evidence type="ECO:0000259" key="6">
    <source>
        <dbReference type="PROSITE" id="PS51265"/>
    </source>
</evidence>
<feature type="compositionally biased region" description="Basic and acidic residues" evidence="5">
    <location>
        <begin position="1462"/>
        <end position="1497"/>
    </location>
</feature>
<feature type="region of interest" description="Disordered" evidence="5">
    <location>
        <begin position="1013"/>
        <end position="1099"/>
    </location>
</feature>
<feature type="compositionally biased region" description="Basic and acidic residues" evidence="5">
    <location>
        <begin position="476"/>
        <end position="485"/>
    </location>
</feature>
<feature type="compositionally biased region" description="Polar residues" evidence="5">
    <location>
        <begin position="1342"/>
        <end position="1354"/>
    </location>
</feature>
<feature type="compositionally biased region" description="Basic residues" evidence="5">
    <location>
        <begin position="1355"/>
        <end position="1377"/>
    </location>
</feature>
<proteinExistence type="predicted"/>